<dbReference type="AlphaFoldDB" id="A0A163B564"/>
<comment type="caution">
    <text evidence="1">The sequence shown here is derived from an EMBL/GenBank/DDBJ whole genome shotgun (WGS) entry which is preliminary data.</text>
</comment>
<name>A0A163B564_DIDRA</name>
<dbReference type="Proteomes" id="UP000076837">
    <property type="component" value="Unassembled WGS sequence"/>
</dbReference>
<protein>
    <submittedName>
        <fullName evidence="1">Uncharacterized protein</fullName>
    </submittedName>
</protein>
<dbReference type="EMBL" id="JYNV01000243">
    <property type="protein sequence ID" value="KZM21580.1"/>
    <property type="molecule type" value="Genomic_DNA"/>
</dbReference>
<dbReference type="OrthoDB" id="3788967at2759"/>
<organism evidence="1 2">
    <name type="scientific">Didymella rabiei</name>
    <name type="common">Chickpea ascochyta blight fungus</name>
    <name type="synonym">Mycosphaerella rabiei</name>
    <dbReference type="NCBI Taxonomy" id="5454"/>
    <lineage>
        <taxon>Eukaryota</taxon>
        <taxon>Fungi</taxon>
        <taxon>Dikarya</taxon>
        <taxon>Ascomycota</taxon>
        <taxon>Pezizomycotina</taxon>
        <taxon>Dothideomycetes</taxon>
        <taxon>Pleosporomycetidae</taxon>
        <taxon>Pleosporales</taxon>
        <taxon>Pleosporineae</taxon>
        <taxon>Didymellaceae</taxon>
        <taxon>Ascochyta</taxon>
    </lineage>
</organism>
<gene>
    <name evidence="1" type="ORF">ST47_g7279</name>
</gene>
<sequence length="300" mass="33609">MSSDSAPRMVRVLAPRMSPIVTDGTVSIVLTDDYRLSPYMRDGDPDTNMPRTIIPEKLTTRSASVPLQYALGINLDAAKIWLEESLPDGFRAMDPNWVLFFDCNPDLMLARSFFPLHHTWHGFMERLLGANYDSALIARLIKNHTNKGRDYKPSSSFGTDSWEVKIGNRKTDDCAHHDWNLVSLAKGVVQLPTGTDRRHRRMAVEHAKAEGNTELMLSKLPAYSISVTQMAKNPPNKFPAAIIALKRVVLKDTNSNVSCAAMESTPTATEGEIVDRGYLYGIARIIRVEKQCQYSNDKIN</sequence>
<proteinExistence type="predicted"/>
<keyword evidence="2" id="KW-1185">Reference proteome</keyword>
<evidence type="ECO:0000313" key="2">
    <source>
        <dbReference type="Proteomes" id="UP000076837"/>
    </source>
</evidence>
<reference evidence="1 2" key="1">
    <citation type="journal article" date="2016" name="Sci. Rep.">
        <title>Draft genome sequencing and secretome analysis of fungal phytopathogen Ascochyta rabiei provides insight into the necrotrophic effector repertoire.</title>
        <authorList>
            <person name="Verma S."/>
            <person name="Gazara R.K."/>
            <person name="Nizam S."/>
            <person name="Parween S."/>
            <person name="Chattopadhyay D."/>
            <person name="Verma P.K."/>
        </authorList>
    </citation>
    <scope>NUCLEOTIDE SEQUENCE [LARGE SCALE GENOMIC DNA]</scope>
    <source>
        <strain evidence="1 2">ArDII</strain>
    </source>
</reference>
<accession>A0A163B564</accession>
<evidence type="ECO:0000313" key="1">
    <source>
        <dbReference type="EMBL" id="KZM21580.1"/>
    </source>
</evidence>